<feature type="non-terminal residue" evidence="1">
    <location>
        <position position="509"/>
    </location>
</feature>
<dbReference type="EMBL" id="JBEHCU010011127">
    <property type="protein sequence ID" value="KAL1377195.1"/>
    <property type="molecule type" value="Genomic_DNA"/>
</dbReference>
<dbReference type="SUPFAM" id="SSF56219">
    <property type="entry name" value="DNase I-like"/>
    <property type="match status" value="1"/>
</dbReference>
<keyword evidence="2" id="KW-1185">Reference proteome</keyword>
<evidence type="ECO:0000313" key="2">
    <source>
        <dbReference type="Proteomes" id="UP001562425"/>
    </source>
</evidence>
<dbReference type="AlphaFoldDB" id="A0ABD1CLD1"/>
<reference evidence="1 2" key="1">
    <citation type="submission" date="2024-05" db="EMBL/GenBank/DDBJ databases">
        <title>Culex pipiens pipiens assembly and annotation.</title>
        <authorList>
            <person name="Alout H."/>
            <person name="Durand T."/>
        </authorList>
    </citation>
    <scope>NUCLEOTIDE SEQUENCE [LARGE SCALE GENOMIC DNA]</scope>
    <source>
        <strain evidence="1">HA-2024</strain>
        <tissue evidence="1">Whole body</tissue>
    </source>
</reference>
<protein>
    <recommendedName>
        <fullName evidence="3">Reverse transcriptase</fullName>
    </recommendedName>
</protein>
<dbReference type="InterPro" id="IPR036691">
    <property type="entry name" value="Endo/exonu/phosph_ase_sf"/>
</dbReference>
<name>A0ABD1CLD1_CULPP</name>
<evidence type="ECO:0008006" key="3">
    <source>
        <dbReference type="Google" id="ProtNLM"/>
    </source>
</evidence>
<dbReference type="Proteomes" id="UP001562425">
    <property type="component" value="Unassembled WGS sequence"/>
</dbReference>
<organism evidence="1 2">
    <name type="scientific">Culex pipiens pipiens</name>
    <name type="common">Northern house mosquito</name>
    <dbReference type="NCBI Taxonomy" id="38569"/>
    <lineage>
        <taxon>Eukaryota</taxon>
        <taxon>Metazoa</taxon>
        <taxon>Ecdysozoa</taxon>
        <taxon>Arthropoda</taxon>
        <taxon>Hexapoda</taxon>
        <taxon>Insecta</taxon>
        <taxon>Pterygota</taxon>
        <taxon>Neoptera</taxon>
        <taxon>Endopterygota</taxon>
        <taxon>Diptera</taxon>
        <taxon>Nematocera</taxon>
        <taxon>Culicoidea</taxon>
        <taxon>Culicidae</taxon>
        <taxon>Culicinae</taxon>
        <taxon>Culicini</taxon>
        <taxon>Culex</taxon>
        <taxon>Culex</taxon>
    </lineage>
</organism>
<proteinExistence type="predicted"/>
<dbReference type="PANTHER" id="PTHR33395:SF22">
    <property type="entry name" value="REVERSE TRANSCRIPTASE DOMAIN-CONTAINING PROTEIN"/>
    <property type="match status" value="1"/>
</dbReference>
<dbReference type="Gene3D" id="3.60.10.10">
    <property type="entry name" value="Endonuclease/exonuclease/phosphatase"/>
    <property type="match status" value="1"/>
</dbReference>
<accession>A0ABD1CLD1</accession>
<dbReference type="PANTHER" id="PTHR33395">
    <property type="entry name" value="TRANSCRIPTASE, PUTATIVE-RELATED-RELATED"/>
    <property type="match status" value="1"/>
</dbReference>
<comment type="caution">
    <text evidence="1">The sequence shown here is derived from an EMBL/GenBank/DDBJ whole genome shotgun (WGS) entry which is preliminary data.</text>
</comment>
<evidence type="ECO:0000313" key="1">
    <source>
        <dbReference type="EMBL" id="KAL1377195.1"/>
    </source>
</evidence>
<gene>
    <name evidence="1" type="ORF">pipiens_016434</name>
</gene>
<sequence length="509" mass="57517">MRTKTKQFFLALASSDYDVIALSETWLQDDIVDAELSSNYNLFRQDRNELTSDRSRGGGVLIAVKKAHDFTCTRVLSAGYEHLEQVAVRIKARNHTVYVPVNGFIPLNASTEQELALTENVVATGLLQICSLANVNGRILDLAFVNDTLSVELIEPPKPILRTDRHHKPFILRVDYPDIPGVATRIEDAEPDFSRCDFDRVTESLSSIDWDDILQDQDSNTSTTIFYDVLYEIVRQFVPSKRVSHNRTEKLPWWNADLRNRRNILRKARKTFKAGTPENQTAVDRLEIEYELLQDSLFRDYLNRVQADLKDNPSSFWKYVRSRKRTSVLPTRISLNGSTAENPEDAANVFADFFSSVYEADAPSASNDYLNDLPTYDIDFLQPEFSQAEVKSALDAVDPSKGAGPDRLPPSFIKRLSEHLAKPVSVIFNRSLSEGTFPDEWKLAAITPIHKTGSTTAAENYRPISILSCLPKVFEVLIHEGMYSAAQVVISEFQHGFVKKRSTVSNLMA</sequence>